<feature type="domain" description="Sulfatase N-terminal" evidence="5">
    <location>
        <begin position="27"/>
        <end position="382"/>
    </location>
</feature>
<protein>
    <submittedName>
        <fullName evidence="6">Sulfatase</fullName>
    </submittedName>
</protein>
<dbReference type="InterPro" id="IPR017850">
    <property type="entry name" value="Alkaline_phosphatase_core_sf"/>
</dbReference>
<dbReference type="Proteomes" id="UP001290861">
    <property type="component" value="Unassembled WGS sequence"/>
</dbReference>
<keyword evidence="3" id="KW-0378">Hydrolase</keyword>
<dbReference type="PANTHER" id="PTHR43108">
    <property type="entry name" value="N-ACETYLGLUCOSAMINE-6-SULFATASE FAMILY MEMBER"/>
    <property type="match status" value="1"/>
</dbReference>
<evidence type="ECO:0000313" key="6">
    <source>
        <dbReference type="EMBL" id="MDZ8117836.1"/>
    </source>
</evidence>
<comment type="caution">
    <text evidence="6">The sequence shown here is derived from an EMBL/GenBank/DDBJ whole genome shotgun (WGS) entry which is preliminary data.</text>
</comment>
<evidence type="ECO:0000256" key="1">
    <source>
        <dbReference type="ARBA" id="ARBA00008779"/>
    </source>
</evidence>
<evidence type="ECO:0000256" key="3">
    <source>
        <dbReference type="ARBA" id="ARBA00022801"/>
    </source>
</evidence>
<proteinExistence type="inferred from homology"/>
<reference evidence="6 7" key="1">
    <citation type="journal article" date="2024" name="Appl. Environ. Microbiol.">
        <title>Pontiella agarivorans sp. nov., a novel marine anaerobic bacterium capable of degrading macroalgal polysaccharides and fixing nitrogen.</title>
        <authorList>
            <person name="Liu N."/>
            <person name="Kivenson V."/>
            <person name="Peng X."/>
            <person name="Cui Z."/>
            <person name="Lankiewicz T.S."/>
            <person name="Gosselin K.M."/>
            <person name="English C.J."/>
            <person name="Blair E.M."/>
            <person name="O'Malley M.A."/>
            <person name="Valentine D.L."/>
        </authorList>
    </citation>
    <scope>NUCLEOTIDE SEQUENCE [LARGE SCALE GENOMIC DNA]</scope>
    <source>
        <strain evidence="6 7">NLcol2</strain>
    </source>
</reference>
<accession>A0ABU5MV62</accession>
<evidence type="ECO:0000313" key="7">
    <source>
        <dbReference type="Proteomes" id="UP001290861"/>
    </source>
</evidence>
<dbReference type="InterPro" id="IPR024607">
    <property type="entry name" value="Sulfatase_CS"/>
</dbReference>
<dbReference type="RefSeq" id="WP_322607639.1">
    <property type="nucleotide sequence ID" value="NZ_JARVCO010000006.1"/>
</dbReference>
<comment type="similarity">
    <text evidence="1">Belongs to the sulfatase family.</text>
</comment>
<dbReference type="EMBL" id="JARVCO010000006">
    <property type="protein sequence ID" value="MDZ8117836.1"/>
    <property type="molecule type" value="Genomic_DNA"/>
</dbReference>
<dbReference type="SUPFAM" id="SSF53649">
    <property type="entry name" value="Alkaline phosphatase-like"/>
    <property type="match status" value="1"/>
</dbReference>
<evidence type="ECO:0000256" key="4">
    <source>
        <dbReference type="ARBA" id="ARBA00023180"/>
    </source>
</evidence>
<dbReference type="PROSITE" id="PS00149">
    <property type="entry name" value="SULFATASE_2"/>
    <property type="match status" value="1"/>
</dbReference>
<keyword evidence="7" id="KW-1185">Reference proteome</keyword>
<evidence type="ECO:0000259" key="5">
    <source>
        <dbReference type="Pfam" id="PF00884"/>
    </source>
</evidence>
<dbReference type="CDD" id="cd16031">
    <property type="entry name" value="G6S_like"/>
    <property type="match status" value="1"/>
</dbReference>
<organism evidence="6 7">
    <name type="scientific">Pontiella agarivorans</name>
    <dbReference type="NCBI Taxonomy" id="3038953"/>
    <lineage>
        <taxon>Bacteria</taxon>
        <taxon>Pseudomonadati</taxon>
        <taxon>Kiritimatiellota</taxon>
        <taxon>Kiritimatiellia</taxon>
        <taxon>Kiritimatiellales</taxon>
        <taxon>Pontiellaceae</taxon>
        <taxon>Pontiella</taxon>
    </lineage>
</organism>
<keyword evidence="2" id="KW-0732">Signal</keyword>
<keyword evidence="4" id="KW-0325">Glycoprotein</keyword>
<dbReference type="Pfam" id="PF00884">
    <property type="entry name" value="Sulfatase"/>
    <property type="match status" value="1"/>
</dbReference>
<dbReference type="PANTHER" id="PTHR43108:SF6">
    <property type="entry name" value="N-SULPHOGLUCOSAMINE SULPHOHYDROLASE"/>
    <property type="match status" value="1"/>
</dbReference>
<dbReference type="Gene3D" id="3.40.720.10">
    <property type="entry name" value="Alkaline Phosphatase, subunit A"/>
    <property type="match status" value="1"/>
</dbReference>
<name>A0ABU5MV62_9BACT</name>
<sequence>MLFAAKINIAVLSGILCASVVLGGDKPNILFVMSDDHAAQAIAAYNSRLAYLNPCPTIDALADAGVVMENAFCQNSICTPSRASILTGQSSAMNGCTILNDPLPPERQYLAHEMKAAGYQTAVIGKWHLVARPDAFDYFKVLPKQGDYFDPTFKVADGTVKMEGHCSDLIADSALDWFKTIRDTDKPFFLMLHFKAPHGKFEYAPRYEGYLQDVTIPEPGNLRDRKNFGSVGSRGHNNELDRLLGASVGRRHPRFNNVEPKKRWPWAAKLDLSMNDEELQGAAYQEYLKAYLRCVKGVDDNLNRVLNYLKSEGLYENTIIFYTGDQGFYLGEHDLIDKRWPYEEGMRMPFIVHYPKSIKPGRSDAIVENIDYAPTLLDYAGVATPSYMHGKSFRSILETGEESNDWKKAAYYHYWMHMKQLFVPGCIAIRTKRYKLIQFYGCKTDESAPSTPPSWELYDLKADPTEDNNVYDNPEYAAVIADLKKQLKERRAELGEDDKKFACNQVINEYWDYSPEQRGFSIRMSNKLAKKGKTKSK</sequence>
<dbReference type="PROSITE" id="PS00523">
    <property type="entry name" value="SULFATASE_1"/>
    <property type="match status" value="1"/>
</dbReference>
<evidence type="ECO:0000256" key="2">
    <source>
        <dbReference type="ARBA" id="ARBA00022729"/>
    </source>
</evidence>
<gene>
    <name evidence="6" type="ORF">P9H32_04290</name>
</gene>
<dbReference type="InterPro" id="IPR000917">
    <property type="entry name" value="Sulfatase_N"/>
</dbReference>